<evidence type="ECO:0000259" key="1">
    <source>
        <dbReference type="Pfam" id="PF00534"/>
    </source>
</evidence>
<keyword evidence="3" id="KW-1185">Reference proteome</keyword>
<organism evidence="2 3">
    <name type="scientific">Selenomonas infelix ATCC 43532</name>
    <dbReference type="NCBI Taxonomy" id="679201"/>
    <lineage>
        <taxon>Bacteria</taxon>
        <taxon>Bacillati</taxon>
        <taxon>Bacillota</taxon>
        <taxon>Negativicutes</taxon>
        <taxon>Selenomonadales</taxon>
        <taxon>Selenomonadaceae</taxon>
        <taxon>Selenomonas</taxon>
    </lineage>
</organism>
<dbReference type="PANTHER" id="PTHR12526">
    <property type="entry name" value="GLYCOSYLTRANSFERASE"/>
    <property type="match status" value="1"/>
</dbReference>
<dbReference type="eggNOG" id="COG0438">
    <property type="taxonomic scope" value="Bacteria"/>
</dbReference>
<dbReference type="EMBL" id="ACZM01000015">
    <property type="protein sequence ID" value="EHG20547.1"/>
    <property type="molecule type" value="Genomic_DNA"/>
</dbReference>
<evidence type="ECO:0000313" key="2">
    <source>
        <dbReference type="EMBL" id="EHG20547.1"/>
    </source>
</evidence>
<accession>G5GQB2</accession>
<dbReference type="PATRIC" id="fig|679201.3.peg.1457"/>
<sequence length="392" mass="44167">MRILLANFSKMVGDTGGAAKVNVAFANEMVRRGHTVTTVYTDDREGAFFYPLDERVTAYNLQHFRGTHCTFPTALKIKREVLRAFGQRYGRSVNDDFFSKYIQKNMATVLDEIQPNVIICFQTSSAKMLLCDLRIETPVIIMSHGDPVDLFQTHPKEELPALECCAVLQVLLPGYAERLKNYIPHVRIISIGNVVPQYAQQADLAREKETYKIVFVGRMVRNHKRPHLLIEAFSKIAAEFPDWMLELWGAEDSKSYQKEMLRMIAAAGLEDRISFCGTTTEIPRVLQGADLCVAPSAYEGFSLAHTEAMSMGLPMVGYKNCVSIAELIDDGVNGLLAVDGTEALAEKMAILMRDRNLRTKMGNAARESMRVYAPEIIWEQWENLMREVVAPT</sequence>
<dbReference type="PANTHER" id="PTHR12526:SF630">
    <property type="entry name" value="GLYCOSYLTRANSFERASE"/>
    <property type="match status" value="1"/>
</dbReference>
<dbReference type="RefSeq" id="WP_006692889.1">
    <property type="nucleotide sequence ID" value="NZ_JH376799.1"/>
</dbReference>
<reference evidence="2 3" key="1">
    <citation type="submission" date="2011-08" db="EMBL/GenBank/DDBJ databases">
        <title>The Genome Sequence of Selenomonas infelix ATCC 43532.</title>
        <authorList>
            <consortium name="The Broad Institute Genome Sequencing Platform"/>
            <person name="Earl A."/>
            <person name="Ward D."/>
            <person name="Feldgarden M."/>
            <person name="Gevers D."/>
            <person name="Izard J."/>
            <person name="Blanton J.M."/>
            <person name="Baranova O.V."/>
            <person name="Dewhirst F.E."/>
            <person name="Young S.K."/>
            <person name="Zeng Q."/>
            <person name="Gargeya S."/>
            <person name="Fitzgerald M."/>
            <person name="Haas B."/>
            <person name="Abouelleil A."/>
            <person name="Alvarado L."/>
            <person name="Arachchi H.M."/>
            <person name="Berlin A."/>
            <person name="Brown A."/>
            <person name="Chapman S.B."/>
            <person name="Chen Z."/>
            <person name="Dunbar C."/>
            <person name="Freedman E."/>
            <person name="Gearin G."/>
            <person name="Gellesch M."/>
            <person name="Goldberg J."/>
            <person name="Griggs A."/>
            <person name="Gujja S."/>
            <person name="Heiman D."/>
            <person name="Howarth C."/>
            <person name="Larson L."/>
            <person name="Lui A."/>
            <person name="MacDonald P.J.P."/>
            <person name="Montmayeur A."/>
            <person name="Murphy C."/>
            <person name="Neiman D."/>
            <person name="Pearson M."/>
            <person name="Priest M."/>
            <person name="Roberts A."/>
            <person name="Saif S."/>
            <person name="Shea T."/>
            <person name="Shenoy N."/>
            <person name="Sisk P."/>
            <person name="Stolte C."/>
            <person name="Sykes S."/>
            <person name="Wortman J."/>
            <person name="Nusbaum C."/>
            <person name="Birren B."/>
        </authorList>
    </citation>
    <scope>NUCLEOTIDE SEQUENCE [LARGE SCALE GENOMIC DNA]</scope>
    <source>
        <strain evidence="2 3">ATCC 43532</strain>
    </source>
</reference>
<dbReference type="HOGENOM" id="CLU_009583_0_0_9"/>
<dbReference type="OrthoDB" id="267399at2"/>
<gene>
    <name evidence="2" type="ORF">HMPREF9334_01443</name>
</gene>
<name>G5GQB2_9FIRM</name>
<dbReference type="Proteomes" id="UP000004129">
    <property type="component" value="Unassembled WGS sequence"/>
</dbReference>
<protein>
    <recommendedName>
        <fullName evidence="1">Glycosyl transferase family 1 domain-containing protein</fullName>
    </recommendedName>
</protein>
<dbReference type="Pfam" id="PF00534">
    <property type="entry name" value="Glycos_transf_1"/>
    <property type="match status" value="1"/>
</dbReference>
<comment type="caution">
    <text evidence="2">The sequence shown here is derived from an EMBL/GenBank/DDBJ whole genome shotgun (WGS) entry which is preliminary data.</text>
</comment>
<dbReference type="STRING" id="679201.HMPREF9334_01443"/>
<evidence type="ECO:0000313" key="3">
    <source>
        <dbReference type="Proteomes" id="UP000004129"/>
    </source>
</evidence>
<dbReference type="SUPFAM" id="SSF53756">
    <property type="entry name" value="UDP-Glycosyltransferase/glycogen phosphorylase"/>
    <property type="match status" value="1"/>
</dbReference>
<dbReference type="AlphaFoldDB" id="G5GQB2"/>
<proteinExistence type="predicted"/>
<dbReference type="Gene3D" id="3.40.50.2000">
    <property type="entry name" value="Glycogen Phosphorylase B"/>
    <property type="match status" value="2"/>
</dbReference>
<dbReference type="GO" id="GO:0016757">
    <property type="term" value="F:glycosyltransferase activity"/>
    <property type="evidence" value="ECO:0007669"/>
    <property type="project" value="InterPro"/>
</dbReference>
<dbReference type="InterPro" id="IPR001296">
    <property type="entry name" value="Glyco_trans_1"/>
</dbReference>
<feature type="domain" description="Glycosyl transferase family 1" evidence="1">
    <location>
        <begin position="201"/>
        <end position="367"/>
    </location>
</feature>